<organism evidence="3 4">
    <name type="scientific">Agromyces mediolanus</name>
    <name type="common">Corynebacterium mediolanum</name>
    <dbReference type="NCBI Taxonomy" id="41986"/>
    <lineage>
        <taxon>Bacteria</taxon>
        <taxon>Bacillati</taxon>
        <taxon>Actinomycetota</taxon>
        <taxon>Actinomycetes</taxon>
        <taxon>Micrococcales</taxon>
        <taxon>Microbacteriaceae</taxon>
        <taxon>Agromyces</taxon>
    </lineage>
</organism>
<reference evidence="3" key="1">
    <citation type="journal article" date="2014" name="Int. J. Syst. Evol. Microbiol.">
        <title>Complete genome sequence of Corynebacterium casei LMG S-19264T (=DSM 44701T), isolated from a smear-ripened cheese.</title>
        <authorList>
            <consortium name="US DOE Joint Genome Institute (JGI-PGF)"/>
            <person name="Walter F."/>
            <person name="Albersmeier A."/>
            <person name="Kalinowski J."/>
            <person name="Ruckert C."/>
        </authorList>
    </citation>
    <scope>NUCLEOTIDE SEQUENCE</scope>
    <source>
        <strain evidence="3">JCM 3346</strain>
    </source>
</reference>
<evidence type="ECO:0000259" key="2">
    <source>
        <dbReference type="PROSITE" id="PS51178"/>
    </source>
</evidence>
<feature type="chain" id="PRO_5036673554" description="PASTA domain-containing protein" evidence="1">
    <location>
        <begin position="23"/>
        <end position="175"/>
    </location>
</feature>
<keyword evidence="4" id="KW-1185">Reference proteome</keyword>
<dbReference type="RefSeq" id="WP_189085539.1">
    <property type="nucleotide sequence ID" value="NZ_BMRJ01000002.1"/>
</dbReference>
<dbReference type="CDD" id="cd06577">
    <property type="entry name" value="PASTA_pknB"/>
    <property type="match status" value="1"/>
</dbReference>
<accession>A0A918CMN0</accession>
<dbReference type="InterPro" id="IPR005543">
    <property type="entry name" value="PASTA_dom"/>
</dbReference>
<dbReference type="Pfam" id="PF03793">
    <property type="entry name" value="PASTA"/>
    <property type="match status" value="1"/>
</dbReference>
<dbReference type="SUPFAM" id="SSF54184">
    <property type="entry name" value="Penicillin-binding protein 2x (pbp-2x), c-terminal domain"/>
    <property type="match status" value="1"/>
</dbReference>
<dbReference type="PROSITE" id="PS51178">
    <property type="entry name" value="PASTA"/>
    <property type="match status" value="1"/>
</dbReference>
<dbReference type="AlphaFoldDB" id="A0A918CMN0"/>
<name>A0A918CMN0_AGRME</name>
<gene>
    <name evidence="3" type="ORF">GCM10010196_23530</name>
</gene>
<dbReference type="Gene3D" id="3.30.10.20">
    <property type="match status" value="1"/>
</dbReference>
<evidence type="ECO:0000256" key="1">
    <source>
        <dbReference type="SAM" id="SignalP"/>
    </source>
</evidence>
<keyword evidence="1" id="KW-0732">Signal</keyword>
<protein>
    <recommendedName>
        <fullName evidence="2">PASTA domain-containing protein</fullName>
    </recommendedName>
</protein>
<feature type="domain" description="PASTA" evidence="2">
    <location>
        <begin position="23"/>
        <end position="91"/>
    </location>
</feature>
<evidence type="ECO:0000313" key="4">
    <source>
        <dbReference type="Proteomes" id="UP000610303"/>
    </source>
</evidence>
<dbReference type="EMBL" id="BMRJ01000002">
    <property type="protein sequence ID" value="GGR28957.1"/>
    <property type="molecule type" value="Genomic_DNA"/>
</dbReference>
<reference evidence="3" key="2">
    <citation type="submission" date="2020-09" db="EMBL/GenBank/DDBJ databases">
        <authorList>
            <person name="Sun Q."/>
            <person name="Ohkuma M."/>
        </authorList>
    </citation>
    <scope>NUCLEOTIDE SEQUENCE</scope>
    <source>
        <strain evidence="3">JCM 3346</strain>
    </source>
</reference>
<dbReference type="Proteomes" id="UP000610303">
    <property type="component" value="Unassembled WGS sequence"/>
</dbReference>
<dbReference type="SMART" id="SM00740">
    <property type="entry name" value="PASTA"/>
    <property type="match status" value="1"/>
</dbReference>
<feature type="signal peptide" evidence="1">
    <location>
        <begin position="1"/>
        <end position="22"/>
    </location>
</feature>
<evidence type="ECO:0000313" key="3">
    <source>
        <dbReference type="EMBL" id="GGR28957.1"/>
    </source>
</evidence>
<sequence length="175" mass="18992">MFLLISALIASLLVGAPIAAQATELDVPMPDLVGEPADIAAKALDNMDLKVKFDAKGRAVWKKSNWVVVSQKPKAGAAVEEGDKVTLRVIKKSDVVNEGRAVPLCKRHAEDSGQIPQNVKWPLFDFVASPHDLGIVVRVNGATDDAFKTPVSIRCTYEGTKKDPKLVEFEVLEVF</sequence>
<comment type="caution">
    <text evidence="3">The sequence shown here is derived from an EMBL/GenBank/DDBJ whole genome shotgun (WGS) entry which is preliminary data.</text>
</comment>
<proteinExistence type="predicted"/>